<sequence length="208" mass="23233">MDPGKRVSITYVNDTGRDDFSVYVSGMPYVASDPSSFVAWQTLRSQSTAAFLFPARAGVGLVWEGVTYDPKVTPSTATWEVTTTRDMEPVVQQVPHKPSSGNLVIVKNLTKLSQLTIGIFKGKKIFLTKKNVQPDRTYRFNVTSNVYFNAGYRGDVQGQNFRVNIADFEDGVVVVVKYIDEEFIFSAASPDIARSMFRKEDQHALLTN</sequence>
<gene>
    <name evidence="1" type="ORF">GBAR_LOCUS25006</name>
</gene>
<evidence type="ECO:0000313" key="2">
    <source>
        <dbReference type="Proteomes" id="UP001174909"/>
    </source>
</evidence>
<proteinExistence type="predicted"/>
<dbReference type="AlphaFoldDB" id="A0AA35TCC2"/>
<organism evidence="1 2">
    <name type="scientific">Geodia barretti</name>
    <name type="common">Barrett's horny sponge</name>
    <dbReference type="NCBI Taxonomy" id="519541"/>
    <lineage>
        <taxon>Eukaryota</taxon>
        <taxon>Metazoa</taxon>
        <taxon>Porifera</taxon>
        <taxon>Demospongiae</taxon>
        <taxon>Heteroscleromorpha</taxon>
        <taxon>Tetractinellida</taxon>
        <taxon>Astrophorina</taxon>
        <taxon>Geodiidae</taxon>
        <taxon>Geodia</taxon>
    </lineage>
</organism>
<protein>
    <submittedName>
        <fullName evidence="1">Uncharacterized protein</fullName>
    </submittedName>
</protein>
<evidence type="ECO:0000313" key="1">
    <source>
        <dbReference type="EMBL" id="CAI8045184.1"/>
    </source>
</evidence>
<dbReference type="EMBL" id="CASHTH010003455">
    <property type="protein sequence ID" value="CAI8045184.1"/>
    <property type="molecule type" value="Genomic_DNA"/>
</dbReference>
<accession>A0AA35TCC2</accession>
<dbReference type="Proteomes" id="UP001174909">
    <property type="component" value="Unassembled WGS sequence"/>
</dbReference>
<comment type="caution">
    <text evidence="1">The sequence shown here is derived from an EMBL/GenBank/DDBJ whole genome shotgun (WGS) entry which is preliminary data.</text>
</comment>
<reference evidence="1" key="1">
    <citation type="submission" date="2023-03" db="EMBL/GenBank/DDBJ databases">
        <authorList>
            <person name="Steffen K."/>
            <person name="Cardenas P."/>
        </authorList>
    </citation>
    <scope>NUCLEOTIDE SEQUENCE</scope>
</reference>
<name>A0AA35TCC2_GEOBA</name>
<keyword evidence="2" id="KW-1185">Reference proteome</keyword>